<feature type="repeat" description="Filamin" evidence="3">
    <location>
        <begin position="1557"/>
        <end position="1630"/>
    </location>
</feature>
<dbReference type="InterPro" id="IPR013783">
    <property type="entry name" value="Ig-like_fold"/>
</dbReference>
<dbReference type="PROSITE" id="PS50194">
    <property type="entry name" value="FILAMIN_REPEAT"/>
    <property type="match status" value="12"/>
</dbReference>
<evidence type="ECO:0000313" key="5">
    <source>
        <dbReference type="EMBL" id="OAF67045.1"/>
    </source>
</evidence>
<comment type="similarity">
    <text evidence="1">Belongs to the filamin family.</text>
</comment>
<feature type="repeat" description="Filamin" evidence="3">
    <location>
        <begin position="305"/>
        <end position="381"/>
    </location>
</feature>
<evidence type="ECO:0000256" key="2">
    <source>
        <dbReference type="ARBA" id="ARBA00022737"/>
    </source>
</evidence>
<dbReference type="InterPro" id="IPR017868">
    <property type="entry name" value="Filamin/ABP280_repeat-like"/>
</dbReference>
<evidence type="ECO:0000256" key="4">
    <source>
        <dbReference type="SAM" id="MobiDB-lite"/>
    </source>
</evidence>
<dbReference type="InterPro" id="IPR001298">
    <property type="entry name" value="Filamin/ABP280_rpt"/>
</dbReference>
<dbReference type="PANTHER" id="PTHR38537:SF16">
    <property type="entry name" value="CALPONIN-HOMOLOGY (CH) DOMAIN-CONTAINING PROTEIN"/>
    <property type="match status" value="1"/>
</dbReference>
<dbReference type="OrthoDB" id="18740at2759"/>
<keyword evidence="2" id="KW-0677">Repeat</keyword>
<feature type="repeat" description="Filamin" evidence="3">
    <location>
        <begin position="1437"/>
        <end position="1533"/>
    </location>
</feature>
<feature type="repeat" description="Filamin" evidence="3">
    <location>
        <begin position="1342"/>
        <end position="1439"/>
    </location>
</feature>
<dbReference type="GO" id="GO:0030036">
    <property type="term" value="P:actin cytoskeleton organization"/>
    <property type="evidence" value="ECO:0007669"/>
    <property type="project" value="InterPro"/>
</dbReference>
<dbReference type="PANTHER" id="PTHR38537">
    <property type="entry name" value="JITTERBUG, ISOFORM N"/>
    <property type="match status" value="1"/>
</dbReference>
<dbReference type="SMART" id="SM00557">
    <property type="entry name" value="IG_FLMN"/>
    <property type="match status" value="6"/>
</dbReference>
<reference evidence="5 6" key="1">
    <citation type="submission" date="2016-04" db="EMBL/GenBank/DDBJ databases">
        <title>The genome of Intoshia linei affirms orthonectids as highly simplified spiralians.</title>
        <authorList>
            <person name="Mikhailov K.V."/>
            <person name="Slusarev G.S."/>
            <person name="Nikitin M.A."/>
            <person name="Logacheva M.D."/>
            <person name="Penin A."/>
            <person name="Aleoshin V."/>
            <person name="Panchin Y.V."/>
        </authorList>
    </citation>
    <scope>NUCLEOTIDE SEQUENCE [LARGE SCALE GENOMIC DNA]</scope>
    <source>
        <strain evidence="5">Intl2013</strain>
        <tissue evidence="5">Whole animal</tissue>
    </source>
</reference>
<feature type="repeat" description="Filamin" evidence="3">
    <location>
        <begin position="861"/>
        <end position="954"/>
    </location>
</feature>
<protein>
    <submittedName>
        <fullName evidence="5">Uncharacterized protein</fullName>
    </submittedName>
</protein>
<dbReference type="SUPFAM" id="SSF81296">
    <property type="entry name" value="E set domains"/>
    <property type="match status" value="12"/>
</dbReference>
<keyword evidence="6" id="KW-1185">Reference proteome</keyword>
<feature type="repeat" description="Filamin" evidence="3">
    <location>
        <begin position="218"/>
        <end position="289"/>
    </location>
</feature>
<feature type="region of interest" description="Disordered" evidence="4">
    <location>
        <begin position="1885"/>
        <end position="1907"/>
    </location>
</feature>
<evidence type="ECO:0000313" key="6">
    <source>
        <dbReference type="Proteomes" id="UP000078046"/>
    </source>
</evidence>
<dbReference type="InterPro" id="IPR014756">
    <property type="entry name" value="Ig_E-set"/>
</dbReference>
<dbReference type="GO" id="GO:0051015">
    <property type="term" value="F:actin filament binding"/>
    <property type="evidence" value="ECO:0007669"/>
    <property type="project" value="InterPro"/>
</dbReference>
<sequence>MSFLNWSIIDISSDEEVFEKDYALSIITSENNKGFKFKGKEKNIESVISVSPENETNPCTIQYENKTNDYFIDFIPSHIGTWKIIIKFTDKVYTYNVVAFDLEKITIRNIPSKCEVNRQISINVDTENCGPLDKLCAFLTLKNNEKIDGTGDQLKVEKCLDHIFKIELKSSHVGRMYLRLFYGNVEITIDKNLVTFYNLSNFIFNSSSNEWSLYDMVELEIDIRHTGLNGTRLIIHEPDGVKNELKGVSNTEKIFYYNYLPEKIGFHYISVMLDEIDVNITKSKYEVKESEINYKNIIKLHHLPERMFVNDKVNFEIAISPNSPAGDLEIVINEGKTRCFVSQISDKFYKCYFVPTVIGNSKIEIQFDGQEVSDNAWKVKVEAIPSFTVSSNELTEEKEKNLDRLSDDSVLGSDLKKFLISVNKESVITIKSDVEVENARFGLIEESGNFLPVSICTINRKKWNISVIDIDVGNYDLVSLNSSKLNGHLICKISTFNEKKMKIKCCGMLPISQVGKAFIDTTKVGEGILDAYIVNADYPGSYLKCNIIESAPRNYILTFVSDSVSSYIIKLVFNSIELHELDSKVTIYNPDDICVNGPGVNNAVVVGQPVEFYIYSEIVENIHVLIEANNADFIPIEIEIVEPGKIKVKYLPNMLGCYLIFIKICDNLVPNTPISVIACEPSKISVYEKPTDVLSGLEVSMCVDTNGAGEGRLEVHIKNLIDGSFLKSSVSKINSTKYRIKFTPINPVSVVLFLNNIASQNCYFDIRVHKLDDILLYNFEPRVVKVDEEICFQIDGIDAPCECFNFSLESNKNDLISIPFEKSLTNSKHLFAKWTPSSIDSYNMNIDLLGYSLLKKQCNLLNVFDPTKCVITSLNNMVMVNQESKYKIDIESAGLGVIEIYTKDIDENPVDSEINKISTYASQISIFPKSTKMHLLYIKFNGHEIIQSPMQINPIDPSLSKVLTEGLNFSSLVGKMNMFKVDTCKIYPADLLVDIRQGHNVIKPEISYDDETQLHIIQYSSKYMGIHEVTVKLSDVLIGNGKFNVEFTSETDIDIIMDSMAIVGTPYTVILDLSRVKKKDLNITCSGENNEHVDFTVDKSNLNLYKILFTPYDIFSHEINIKFDDIEYDGNPISIVPISLHNNMSLVCPKNIDKQFFEEGNDLKKKLQRLSLSEVGIFIKWKEFDIDLDNLKIVILNSSKQELEYKPLQKQDGYICVNFTPLNIGKHSISVLYTGLDINESPGIFYVTDTRKITILGACDSSIHRPIKLKVDTTFCGNGILKFDLFRPNDNILIDTSCITTETIITEDRVITEITCALKKRGIYLLDIYFNNKLTHFSPTNLLITDKTEVIAEGKGLETAIANKENDFTVNYTKSASKKKDILKVVIETVDGVKIQHDTKKDGNSKYIIKYIPKGCLQCLANIYLNDHHVNGSPYVIDVIDPTKVILVNREIMPRHIITNKPFTLTFKTENAGNGKFQIGTNDRLQVQSTFREAGNRPYETCVTYKAVEEGECLINVSYGVVDLKFSPIIFIAHSLVSLMKKILVHTAFTENLVFENEKHEILIDAGNLAVIGTVECYLIHQSNKVPVALRETESNRFVGKIITKNIGKHKIEILWNNTHLPNTPINFDVYCTNAASQIISNADQVKFVITNEKAKIMIDTTRAGPGLLKAHITDNIGVSVPTNIVEIDNVEPRFYSTEYKNSNYKATFITSNIGAHSLHIFYNDVPITNSPFTIYSVSQENANKVKVWGPGLSSCLICNFNGQIDIDTCQAGNGTLSVNVVGPNHTHLVDMDHSRHRHVVARYTPDGIGTYRIFITWSGLQISGSPFIVNILTCNHLPRSSSNAISQDKCNICQPQVLNCDQYKCENKDKTYFEKQKHFKISHPPGNASRTCKSSNLPKNSNVTTKSNTAIDSSESIADIIKEYEIVETKISEMITNDS</sequence>
<evidence type="ECO:0000256" key="3">
    <source>
        <dbReference type="PROSITE-ProRule" id="PRU00087"/>
    </source>
</evidence>
<feature type="repeat" description="Filamin" evidence="3">
    <location>
        <begin position="1189"/>
        <end position="1247"/>
    </location>
</feature>
<gene>
    <name evidence="5" type="ORF">A3Q56_05238</name>
</gene>
<accession>A0A177AYG9</accession>
<feature type="repeat" description="Filamin" evidence="3">
    <location>
        <begin position="585"/>
        <end position="678"/>
    </location>
</feature>
<feature type="repeat" description="Filamin" evidence="3">
    <location>
        <begin position="1061"/>
        <end position="1137"/>
    </location>
</feature>
<proteinExistence type="inferred from homology"/>
<dbReference type="Pfam" id="PF00630">
    <property type="entry name" value="Filamin"/>
    <property type="match status" value="4"/>
</dbReference>
<organism evidence="5 6">
    <name type="scientific">Intoshia linei</name>
    <dbReference type="NCBI Taxonomy" id="1819745"/>
    <lineage>
        <taxon>Eukaryota</taxon>
        <taxon>Metazoa</taxon>
        <taxon>Spiralia</taxon>
        <taxon>Lophotrochozoa</taxon>
        <taxon>Mesozoa</taxon>
        <taxon>Orthonectida</taxon>
        <taxon>Rhopaluridae</taxon>
        <taxon>Intoshia</taxon>
    </lineage>
</organism>
<feature type="compositionally biased region" description="Polar residues" evidence="4">
    <location>
        <begin position="1889"/>
        <end position="1907"/>
    </location>
</feature>
<comment type="caution">
    <text evidence="5">The sequence shown here is derived from an EMBL/GenBank/DDBJ whole genome shotgun (WGS) entry which is preliminary data.</text>
</comment>
<dbReference type="InterPro" id="IPR044801">
    <property type="entry name" value="Filamin"/>
</dbReference>
<feature type="repeat" description="Filamin" evidence="3">
    <location>
        <begin position="952"/>
        <end position="1047"/>
    </location>
</feature>
<evidence type="ECO:0000256" key="1">
    <source>
        <dbReference type="ARBA" id="ARBA00009238"/>
    </source>
</evidence>
<feature type="repeat" description="Filamin" evidence="3">
    <location>
        <begin position="1738"/>
        <end position="1832"/>
    </location>
</feature>
<dbReference type="EMBL" id="LWCA01000759">
    <property type="protein sequence ID" value="OAF67045.1"/>
    <property type="molecule type" value="Genomic_DNA"/>
</dbReference>
<feature type="repeat" description="Filamin" evidence="3">
    <location>
        <begin position="1636"/>
        <end position="1737"/>
    </location>
</feature>
<dbReference type="Gene3D" id="2.60.40.10">
    <property type="entry name" value="Immunoglobulins"/>
    <property type="match status" value="11"/>
</dbReference>
<dbReference type="Proteomes" id="UP000078046">
    <property type="component" value="Unassembled WGS sequence"/>
</dbReference>
<name>A0A177AYG9_9BILA</name>